<evidence type="ECO:0000256" key="1">
    <source>
        <dbReference type="SAM" id="MobiDB-lite"/>
    </source>
</evidence>
<protein>
    <submittedName>
        <fullName evidence="2">Uncharacterized protein</fullName>
    </submittedName>
</protein>
<feature type="region of interest" description="Disordered" evidence="1">
    <location>
        <begin position="268"/>
        <end position="306"/>
    </location>
</feature>
<evidence type="ECO:0000313" key="2">
    <source>
        <dbReference type="EMBL" id="KAF3849728.1"/>
    </source>
</evidence>
<dbReference type="Proteomes" id="UP000518266">
    <property type="component" value="Unassembled WGS sequence"/>
</dbReference>
<dbReference type="SUPFAM" id="SSF54001">
    <property type="entry name" value="Cysteine proteinases"/>
    <property type="match status" value="1"/>
</dbReference>
<gene>
    <name evidence="2" type="ORF">F7725_019447</name>
</gene>
<reference evidence="2 3" key="1">
    <citation type="submission" date="2020-03" db="EMBL/GenBank/DDBJ databases">
        <title>Dissostichus mawsoni Genome sequencing and assembly.</title>
        <authorList>
            <person name="Park H."/>
        </authorList>
    </citation>
    <scope>NUCLEOTIDE SEQUENCE [LARGE SCALE GENOMIC DNA]</scope>
    <source>
        <strain evidence="2">DM0001</strain>
        <tissue evidence="2">Muscle</tissue>
    </source>
</reference>
<dbReference type="AlphaFoldDB" id="A0A7J5YN68"/>
<dbReference type="EMBL" id="JAAKFY010000011">
    <property type="protein sequence ID" value="KAF3849728.1"/>
    <property type="molecule type" value="Genomic_DNA"/>
</dbReference>
<organism evidence="2 3">
    <name type="scientific">Dissostichus mawsoni</name>
    <name type="common">Antarctic cod</name>
    <dbReference type="NCBI Taxonomy" id="36200"/>
    <lineage>
        <taxon>Eukaryota</taxon>
        <taxon>Metazoa</taxon>
        <taxon>Chordata</taxon>
        <taxon>Craniata</taxon>
        <taxon>Vertebrata</taxon>
        <taxon>Euteleostomi</taxon>
        <taxon>Actinopterygii</taxon>
        <taxon>Neopterygii</taxon>
        <taxon>Teleostei</taxon>
        <taxon>Neoteleostei</taxon>
        <taxon>Acanthomorphata</taxon>
        <taxon>Eupercaria</taxon>
        <taxon>Perciformes</taxon>
        <taxon>Notothenioidei</taxon>
        <taxon>Nototheniidae</taxon>
        <taxon>Dissostichus</taxon>
    </lineage>
</organism>
<proteinExistence type="predicted"/>
<keyword evidence="3" id="KW-1185">Reference proteome</keyword>
<feature type="region of interest" description="Disordered" evidence="1">
    <location>
        <begin position="23"/>
        <end position="84"/>
    </location>
</feature>
<accession>A0A7J5YN68</accession>
<dbReference type="InterPro" id="IPR038765">
    <property type="entry name" value="Papain-like_cys_pep_sf"/>
</dbReference>
<dbReference type="OrthoDB" id="413122at2759"/>
<feature type="compositionally biased region" description="Basic and acidic residues" evidence="1">
    <location>
        <begin position="279"/>
        <end position="291"/>
    </location>
</feature>
<feature type="compositionally biased region" description="Basic and acidic residues" evidence="1">
    <location>
        <begin position="23"/>
        <end position="46"/>
    </location>
</feature>
<name>A0A7J5YN68_DISMA</name>
<sequence>MYASIQGRYVEHIEQHNLPMHILDKNFGHPSRPDDDHEEQWNKRESSAGNTKSKSKYFNPPKTLPNPKSPPATKVKKRKVDQQEKDAQGNLTWLWKKKDTEVVVAVLPSQMKGRILLIRHCELCSLRPHQWLTGEVIEGVFHVAADKFGVVNKMYLLNHYTAGVILFGDRTQLTSHSLPKVNFDNYEAVLSFVLVNNNHWKLLYFRMRRTRHSITDWVDVKWKGGVMGHPLQKDGCSCGVVVVKDTEVLNQYLIVVSSSWRESLKFFGPGNSSSSSSRVSDRMSESLRKSAAETTELDSPVIKTET</sequence>
<evidence type="ECO:0000313" key="3">
    <source>
        <dbReference type="Proteomes" id="UP000518266"/>
    </source>
</evidence>
<comment type="caution">
    <text evidence="2">The sequence shown here is derived from an EMBL/GenBank/DDBJ whole genome shotgun (WGS) entry which is preliminary data.</text>
</comment>
<dbReference type="Gene3D" id="3.40.395.10">
    <property type="entry name" value="Adenoviral Proteinase, Chain A"/>
    <property type="match status" value="1"/>
</dbReference>